<dbReference type="EMBL" id="LMAR01000042">
    <property type="protein sequence ID" value="KQK30151.1"/>
    <property type="molecule type" value="Genomic_DNA"/>
</dbReference>
<dbReference type="Pfam" id="PF09339">
    <property type="entry name" value="HTH_IclR"/>
    <property type="match status" value="1"/>
</dbReference>
<dbReference type="PROSITE" id="PS51077">
    <property type="entry name" value="HTH_ICLR"/>
    <property type="match status" value="1"/>
</dbReference>
<evidence type="ECO:0000259" key="4">
    <source>
        <dbReference type="PROSITE" id="PS51077"/>
    </source>
</evidence>
<dbReference type="InterPro" id="IPR036388">
    <property type="entry name" value="WH-like_DNA-bd_sf"/>
</dbReference>
<reference evidence="7 9" key="2">
    <citation type="submission" date="2017-02" db="EMBL/GenBank/DDBJ databases">
        <authorList>
            <person name="Peterson S.W."/>
        </authorList>
    </citation>
    <scope>NUCLEOTIDE SEQUENCE [LARGE SCALE GENOMIC DNA]</scope>
    <source>
        <strain evidence="7 9">DSM 9653</strain>
    </source>
</reference>
<sequence>MQVKQAANVLELLEFFARRQRPATLAELSDELGWPRSSTFNLIGTLAEKGYLYEPRARGGYYPSPRWLAMAQAVSKAEPLPEAALQLVAEIAEETGETTAIGAPASTHAIFIHVVESKAPIRYFARVGHRLPIHASSTGRAILAQYAPAERQALYRKLSFERYSATTPMSIEAVEAEIRRSAARGYHFSNGDFSPDLVGVAFPLPVHHRRLSIVVAGPQFRCLDKTAVIAETIRLAIARFAGDLSADHEPIA</sequence>
<keyword evidence="3" id="KW-0804">Transcription</keyword>
<dbReference type="GO" id="GO:0045892">
    <property type="term" value="P:negative regulation of DNA-templated transcription"/>
    <property type="evidence" value="ECO:0007669"/>
    <property type="project" value="TreeGrafter"/>
</dbReference>
<dbReference type="Gene3D" id="3.30.450.40">
    <property type="match status" value="1"/>
</dbReference>
<evidence type="ECO:0000313" key="8">
    <source>
        <dbReference type="Proteomes" id="UP000051562"/>
    </source>
</evidence>
<dbReference type="SMART" id="SM00346">
    <property type="entry name" value="HTH_ICLR"/>
    <property type="match status" value="1"/>
</dbReference>
<dbReference type="Gene3D" id="1.10.10.10">
    <property type="entry name" value="Winged helix-like DNA-binding domain superfamily/Winged helix DNA-binding domain"/>
    <property type="match status" value="1"/>
</dbReference>
<dbReference type="InterPro" id="IPR029016">
    <property type="entry name" value="GAF-like_dom_sf"/>
</dbReference>
<dbReference type="GO" id="GO:0003677">
    <property type="term" value="F:DNA binding"/>
    <property type="evidence" value="ECO:0007669"/>
    <property type="project" value="UniProtKB-KW"/>
</dbReference>
<dbReference type="EMBL" id="FUYX01000015">
    <property type="protein sequence ID" value="SKC11526.1"/>
    <property type="molecule type" value="Genomic_DNA"/>
</dbReference>
<name>A0A0Q3I5B8_9HYPH</name>
<dbReference type="PANTHER" id="PTHR30136">
    <property type="entry name" value="HELIX-TURN-HELIX TRANSCRIPTIONAL REGULATOR, ICLR FAMILY"/>
    <property type="match status" value="1"/>
</dbReference>
<dbReference type="Pfam" id="PF01614">
    <property type="entry name" value="IclR_C"/>
    <property type="match status" value="1"/>
</dbReference>
<evidence type="ECO:0000256" key="3">
    <source>
        <dbReference type="ARBA" id="ARBA00023163"/>
    </source>
</evidence>
<feature type="domain" description="IclR-ED" evidence="5">
    <location>
        <begin position="66"/>
        <end position="250"/>
    </location>
</feature>
<evidence type="ECO:0000313" key="9">
    <source>
        <dbReference type="Proteomes" id="UP000190130"/>
    </source>
</evidence>
<feature type="domain" description="HTH iclR-type" evidence="4">
    <location>
        <begin position="3"/>
        <end position="65"/>
    </location>
</feature>
<proteinExistence type="predicted"/>
<dbReference type="InterPro" id="IPR014757">
    <property type="entry name" value="Tscrpt_reg_IclR_C"/>
</dbReference>
<accession>A0A0Q3I5B8</accession>
<gene>
    <name evidence="6" type="ORF">ARD30_14960</name>
    <name evidence="7" type="ORF">SAMN05660750_04363</name>
</gene>
<dbReference type="OrthoDB" id="9807558at2"/>
<evidence type="ECO:0000313" key="6">
    <source>
        <dbReference type="EMBL" id="KQK30151.1"/>
    </source>
</evidence>
<dbReference type="AlphaFoldDB" id="A0A0Q3I5B8"/>
<evidence type="ECO:0000259" key="5">
    <source>
        <dbReference type="PROSITE" id="PS51078"/>
    </source>
</evidence>
<protein>
    <submittedName>
        <fullName evidence="6">IclR family transcriptional regulator</fullName>
    </submittedName>
    <submittedName>
        <fullName evidence="7">Transcriptional regulator, IclR family</fullName>
    </submittedName>
</protein>
<evidence type="ECO:0000256" key="1">
    <source>
        <dbReference type="ARBA" id="ARBA00023015"/>
    </source>
</evidence>
<dbReference type="InterPro" id="IPR036390">
    <property type="entry name" value="WH_DNA-bd_sf"/>
</dbReference>
<keyword evidence="8" id="KW-1185">Reference proteome</keyword>
<dbReference type="PROSITE" id="PS51078">
    <property type="entry name" value="ICLR_ED"/>
    <property type="match status" value="1"/>
</dbReference>
<dbReference type="STRING" id="53254.SAMN05660750_04363"/>
<dbReference type="InterPro" id="IPR005471">
    <property type="entry name" value="Tscrpt_reg_IclR_N"/>
</dbReference>
<evidence type="ECO:0000313" key="7">
    <source>
        <dbReference type="EMBL" id="SKC11526.1"/>
    </source>
</evidence>
<keyword evidence="1" id="KW-0805">Transcription regulation</keyword>
<dbReference type="RefSeq" id="WP_055728554.1">
    <property type="nucleotide sequence ID" value="NZ_FUYX01000015.1"/>
</dbReference>
<keyword evidence="2" id="KW-0238">DNA-binding</keyword>
<dbReference type="InterPro" id="IPR050707">
    <property type="entry name" value="HTH_MetabolicPath_Reg"/>
</dbReference>
<dbReference type="Proteomes" id="UP000190130">
    <property type="component" value="Unassembled WGS sequence"/>
</dbReference>
<dbReference type="SUPFAM" id="SSF46785">
    <property type="entry name" value="Winged helix' DNA-binding domain"/>
    <property type="match status" value="1"/>
</dbReference>
<dbReference type="GO" id="GO:0003700">
    <property type="term" value="F:DNA-binding transcription factor activity"/>
    <property type="evidence" value="ECO:0007669"/>
    <property type="project" value="TreeGrafter"/>
</dbReference>
<dbReference type="PANTHER" id="PTHR30136:SF35">
    <property type="entry name" value="HTH-TYPE TRANSCRIPTIONAL REGULATOR RV1719"/>
    <property type="match status" value="1"/>
</dbReference>
<dbReference type="Proteomes" id="UP000051562">
    <property type="component" value="Unassembled WGS sequence"/>
</dbReference>
<organism evidence="6 8">
    <name type="scientific">Bosea thiooxidans</name>
    <dbReference type="NCBI Taxonomy" id="53254"/>
    <lineage>
        <taxon>Bacteria</taxon>
        <taxon>Pseudomonadati</taxon>
        <taxon>Pseudomonadota</taxon>
        <taxon>Alphaproteobacteria</taxon>
        <taxon>Hyphomicrobiales</taxon>
        <taxon>Boseaceae</taxon>
        <taxon>Bosea</taxon>
    </lineage>
</organism>
<evidence type="ECO:0000256" key="2">
    <source>
        <dbReference type="ARBA" id="ARBA00023125"/>
    </source>
</evidence>
<dbReference type="SUPFAM" id="SSF55781">
    <property type="entry name" value="GAF domain-like"/>
    <property type="match status" value="1"/>
</dbReference>
<reference evidence="6 8" key="1">
    <citation type="submission" date="2015-10" db="EMBL/GenBank/DDBJ databases">
        <title>Draft genome of Bosea thiooxidans.</title>
        <authorList>
            <person name="Wang X."/>
        </authorList>
    </citation>
    <scope>NUCLEOTIDE SEQUENCE [LARGE SCALE GENOMIC DNA]</scope>
    <source>
        <strain evidence="6 8">CGMCC 9174</strain>
    </source>
</reference>